<name>H5Y2U4_9FIRM</name>
<dbReference type="HOGENOM" id="CLU_2878597_0_0_9"/>
<gene>
    <name evidence="2" type="ORF">DesyoDRAFT_1342</name>
</gene>
<sequence length="63" mass="7277">MLQVKDLYKNVKFALIFKSRKLGRVFSAALFVPPVTALIIFIVMVIYRRIRRSGSSYVITKGR</sequence>
<dbReference type="STRING" id="768710.DesyoDRAFT_1342"/>
<dbReference type="Proteomes" id="UP000005104">
    <property type="component" value="Chromosome"/>
</dbReference>
<feature type="transmembrane region" description="Helical" evidence="1">
    <location>
        <begin position="25"/>
        <end position="47"/>
    </location>
</feature>
<keyword evidence="3" id="KW-1185">Reference proteome</keyword>
<proteinExistence type="predicted"/>
<keyword evidence="1" id="KW-0472">Membrane</keyword>
<organism evidence="2 3">
    <name type="scientific">Desulfosporosinus youngiae DSM 17734</name>
    <dbReference type="NCBI Taxonomy" id="768710"/>
    <lineage>
        <taxon>Bacteria</taxon>
        <taxon>Bacillati</taxon>
        <taxon>Bacillota</taxon>
        <taxon>Clostridia</taxon>
        <taxon>Eubacteriales</taxon>
        <taxon>Desulfitobacteriaceae</taxon>
        <taxon>Desulfosporosinus</taxon>
    </lineage>
</organism>
<keyword evidence="1" id="KW-0812">Transmembrane</keyword>
<reference evidence="2 3" key="1">
    <citation type="submission" date="2011-11" db="EMBL/GenBank/DDBJ databases">
        <title>The Noncontiguous Finished genome of Desulfosporosinus youngiae DSM 17734.</title>
        <authorList>
            <consortium name="US DOE Joint Genome Institute (JGI-PGF)"/>
            <person name="Lucas S."/>
            <person name="Han J."/>
            <person name="Lapidus A."/>
            <person name="Cheng J.-F."/>
            <person name="Goodwin L."/>
            <person name="Pitluck S."/>
            <person name="Peters L."/>
            <person name="Ovchinnikova G."/>
            <person name="Lu M."/>
            <person name="Land M.L."/>
            <person name="Hauser L."/>
            <person name="Pester M."/>
            <person name="Spring S."/>
            <person name="Ollivier B."/>
            <person name="Rattei T."/>
            <person name="Klenk H.-P."/>
            <person name="Wagner M."/>
            <person name="Loy A."/>
            <person name="Woyke T.J."/>
        </authorList>
    </citation>
    <scope>NUCLEOTIDE SEQUENCE [LARGE SCALE GENOMIC DNA]</scope>
    <source>
        <strain evidence="2 3">DSM 17734</strain>
    </source>
</reference>
<evidence type="ECO:0000313" key="3">
    <source>
        <dbReference type="Proteomes" id="UP000005104"/>
    </source>
</evidence>
<evidence type="ECO:0000256" key="1">
    <source>
        <dbReference type="SAM" id="Phobius"/>
    </source>
</evidence>
<accession>H5Y2U4</accession>
<dbReference type="AlphaFoldDB" id="H5Y2U4"/>
<evidence type="ECO:0000313" key="2">
    <source>
        <dbReference type="EMBL" id="EHQ88501.1"/>
    </source>
</evidence>
<dbReference type="EMBL" id="CM001441">
    <property type="protein sequence ID" value="EHQ88501.1"/>
    <property type="molecule type" value="Genomic_DNA"/>
</dbReference>
<protein>
    <submittedName>
        <fullName evidence="2">Uncharacterized protein</fullName>
    </submittedName>
</protein>
<keyword evidence="1" id="KW-1133">Transmembrane helix</keyword>